<keyword evidence="2" id="KW-0732">Signal</keyword>
<gene>
    <name evidence="3" type="ORF">DKT75_06870</name>
</gene>
<dbReference type="AlphaFoldDB" id="A0A317CFU7"/>
<dbReference type="OrthoDB" id="9961555at2"/>
<feature type="region of interest" description="Disordered" evidence="1">
    <location>
        <begin position="94"/>
        <end position="114"/>
    </location>
</feature>
<feature type="compositionally biased region" description="Polar residues" evidence="1">
    <location>
        <begin position="105"/>
        <end position="114"/>
    </location>
</feature>
<proteinExistence type="predicted"/>
<organism evidence="3 4">
    <name type="scientific">Leucothrix arctica</name>
    <dbReference type="NCBI Taxonomy" id="1481894"/>
    <lineage>
        <taxon>Bacteria</taxon>
        <taxon>Pseudomonadati</taxon>
        <taxon>Pseudomonadota</taxon>
        <taxon>Gammaproteobacteria</taxon>
        <taxon>Thiotrichales</taxon>
        <taxon>Thiotrichaceae</taxon>
        <taxon>Leucothrix</taxon>
    </lineage>
</organism>
<evidence type="ECO:0000256" key="2">
    <source>
        <dbReference type="SAM" id="SignalP"/>
    </source>
</evidence>
<evidence type="ECO:0000313" key="3">
    <source>
        <dbReference type="EMBL" id="PWQ97425.1"/>
    </source>
</evidence>
<keyword evidence="4" id="KW-1185">Reference proteome</keyword>
<dbReference type="EMBL" id="QGKL01000020">
    <property type="protein sequence ID" value="PWQ97425.1"/>
    <property type="molecule type" value="Genomic_DNA"/>
</dbReference>
<feature type="signal peptide" evidence="2">
    <location>
        <begin position="1"/>
        <end position="21"/>
    </location>
</feature>
<accession>A0A317CFU7</accession>
<evidence type="ECO:0000313" key="4">
    <source>
        <dbReference type="Proteomes" id="UP000245506"/>
    </source>
</evidence>
<sequence length="114" mass="13080">MIYKQLLWTLIISGYASIAFAHNTAPEKHIAPHSISAEKLKLMVITKEELFYIFTECKQFAIDDKIETEFVKDYVEVCSDELTQAFKTAKHELENKNTDIPPLKSRTSSSPRTL</sequence>
<dbReference type="RefSeq" id="WP_109822685.1">
    <property type="nucleotide sequence ID" value="NZ_QGKL01000020.1"/>
</dbReference>
<feature type="chain" id="PRO_5016436393" evidence="2">
    <location>
        <begin position="22"/>
        <end position="114"/>
    </location>
</feature>
<protein>
    <submittedName>
        <fullName evidence="3">Uncharacterized protein</fullName>
    </submittedName>
</protein>
<reference evidence="3 4" key="1">
    <citation type="submission" date="2018-05" db="EMBL/GenBank/DDBJ databases">
        <title>Leucothrix arctica sp. nov., isolated from Arctic seawater.</title>
        <authorList>
            <person name="Choi A."/>
            <person name="Baek K."/>
        </authorList>
    </citation>
    <scope>NUCLEOTIDE SEQUENCE [LARGE SCALE GENOMIC DNA]</scope>
    <source>
        <strain evidence="3 4">IMCC9719</strain>
    </source>
</reference>
<evidence type="ECO:0000256" key="1">
    <source>
        <dbReference type="SAM" id="MobiDB-lite"/>
    </source>
</evidence>
<dbReference type="Proteomes" id="UP000245506">
    <property type="component" value="Unassembled WGS sequence"/>
</dbReference>
<name>A0A317CFU7_9GAMM</name>
<comment type="caution">
    <text evidence="3">The sequence shown here is derived from an EMBL/GenBank/DDBJ whole genome shotgun (WGS) entry which is preliminary data.</text>
</comment>